<dbReference type="Pfam" id="PF15963">
    <property type="entry name" value="Myb_DNA-bind_7"/>
    <property type="match status" value="1"/>
</dbReference>
<reference evidence="3" key="1">
    <citation type="submission" date="2023-11" db="EMBL/GenBank/DDBJ databases">
        <authorList>
            <person name="Alioto T."/>
            <person name="Alioto T."/>
            <person name="Gomez Garrido J."/>
        </authorList>
    </citation>
    <scope>NUCLEOTIDE SEQUENCE</scope>
</reference>
<gene>
    <name evidence="3" type="ORF">LECACI_7A001360</name>
</gene>
<organism evidence="3 4">
    <name type="scientific">Lecanosticta acicola</name>
    <dbReference type="NCBI Taxonomy" id="111012"/>
    <lineage>
        <taxon>Eukaryota</taxon>
        <taxon>Fungi</taxon>
        <taxon>Dikarya</taxon>
        <taxon>Ascomycota</taxon>
        <taxon>Pezizomycotina</taxon>
        <taxon>Dothideomycetes</taxon>
        <taxon>Dothideomycetidae</taxon>
        <taxon>Mycosphaerellales</taxon>
        <taxon>Mycosphaerellaceae</taxon>
        <taxon>Lecanosticta</taxon>
    </lineage>
</organism>
<dbReference type="SUPFAM" id="SSF46689">
    <property type="entry name" value="Homeodomain-like"/>
    <property type="match status" value="1"/>
</dbReference>
<feature type="compositionally biased region" description="Low complexity" evidence="1">
    <location>
        <begin position="661"/>
        <end position="671"/>
    </location>
</feature>
<dbReference type="PRINTS" id="PR01217">
    <property type="entry name" value="PRICHEXTENSN"/>
</dbReference>
<dbReference type="PANTHER" id="PTHR22929">
    <property type="entry name" value="RNA POLYMERASE III TRANSCRIPTION INITIATION FACTOR B"/>
    <property type="match status" value="1"/>
</dbReference>
<protein>
    <submittedName>
        <fullName evidence="3">Transcription factor TFIIIB component B</fullName>
    </submittedName>
</protein>
<sequence length="720" mass="78113">MPANNLITSAAPGRKAAPKAPARRRPAPAAPPTPSATPAPTAETAAPGRPPSPPPSQSQPTNDATVVPQKEPTPSLPEPEAHVPSLPEKEPIATPDKTPLQTPRAPDFQASEIDRPLTPPPAQSQPRADVASQQEFGLPTPLVPSAAPNAPTTAPVQVPPVLTAEAASIETLPSPPPTQTQSREQTDIVPQQEPVPPRVDPGAAAQPLLASTSAPSTRTKRVRAEEPSATAPRPAKRTKRSSVRSNATAQAVAQEEEEPSTGVATTQAENRTQAEDSTLLKKSAQKRKAPTRKQPPAKRRATTKAKSAPTIVNSDDENEGQDAEETSVDGTEPAAKATRSAPKKRQRKRKEPRQAPLETSAEGEEQQLQEEEEQPAEEDSDAEAHEIDPKTLSMWDLSHDDRHGKTSERGRRMAELPWDEIQAKRRAEADAIAAGAIAEEQPSSGSNVVQSTEGVDGTDDDPEQAQQGRDGSPPAEPSEYNNQANSQDMQFAVDENGEIILPDSNLDIVRGAEAHAAAASQDQIEDINDLTTHITRTTWMNNNRRDPVDRVPAWKWKSDPWSEEETDRFYEALQMFGTDFFVISKMFPPKTRRMIKAKFNREEKLDPRRVNDALSGKSTKPMSLEHYSQATGRDMAVFTKYESVQHAESIINESMRDKQEQMTTQLQQETALAEEKAAKERQEKKARAQAKKDGQKTKRGKKAAGGTMGGGPEDATAADD</sequence>
<feature type="compositionally biased region" description="Pro residues" evidence="1">
    <location>
        <begin position="28"/>
        <end position="37"/>
    </location>
</feature>
<dbReference type="GO" id="GO:0070898">
    <property type="term" value="P:RNA polymerase III preinitiation complex assembly"/>
    <property type="evidence" value="ECO:0007669"/>
    <property type="project" value="TreeGrafter"/>
</dbReference>
<feature type="compositionally biased region" description="Low complexity" evidence="1">
    <location>
        <begin position="430"/>
        <end position="440"/>
    </location>
</feature>
<feature type="compositionally biased region" description="Low complexity" evidence="1">
    <location>
        <begin position="9"/>
        <end position="20"/>
    </location>
</feature>
<feature type="compositionally biased region" description="Low complexity" evidence="1">
    <location>
        <begin position="143"/>
        <end position="164"/>
    </location>
</feature>
<feature type="compositionally biased region" description="Polar residues" evidence="1">
    <location>
        <begin position="441"/>
        <end position="453"/>
    </location>
</feature>
<dbReference type="Gene3D" id="1.10.10.60">
    <property type="entry name" value="Homeodomain-like"/>
    <property type="match status" value="1"/>
</dbReference>
<dbReference type="EMBL" id="CAVMBE010000005">
    <property type="protein sequence ID" value="CAK3832316.1"/>
    <property type="molecule type" value="Genomic_DNA"/>
</dbReference>
<feature type="compositionally biased region" description="Basic and acidic residues" evidence="1">
    <location>
        <begin position="397"/>
        <end position="414"/>
    </location>
</feature>
<dbReference type="InterPro" id="IPR039467">
    <property type="entry name" value="TFIIIB_B''_Myb"/>
</dbReference>
<feature type="compositionally biased region" description="Acidic residues" evidence="1">
    <location>
        <begin position="361"/>
        <end position="381"/>
    </location>
</feature>
<feature type="region of interest" description="Disordered" evidence="1">
    <location>
        <begin position="1"/>
        <end position="482"/>
    </location>
</feature>
<dbReference type="GO" id="GO:0000126">
    <property type="term" value="C:transcription factor TFIIIB complex"/>
    <property type="evidence" value="ECO:0007669"/>
    <property type="project" value="TreeGrafter"/>
</dbReference>
<dbReference type="CDD" id="cd00167">
    <property type="entry name" value="SANT"/>
    <property type="match status" value="1"/>
</dbReference>
<dbReference type="GO" id="GO:0001156">
    <property type="term" value="F:TFIIIC-class transcription factor complex binding"/>
    <property type="evidence" value="ECO:0007669"/>
    <property type="project" value="TreeGrafter"/>
</dbReference>
<name>A0AAI8YSV4_9PEZI</name>
<feature type="compositionally biased region" description="Pro residues" evidence="1">
    <location>
        <begin position="48"/>
        <end position="57"/>
    </location>
</feature>
<evidence type="ECO:0000256" key="1">
    <source>
        <dbReference type="SAM" id="MobiDB-lite"/>
    </source>
</evidence>
<dbReference type="InterPro" id="IPR001005">
    <property type="entry name" value="SANT/Myb"/>
</dbReference>
<feature type="compositionally biased region" description="Low complexity" evidence="1">
    <location>
        <begin position="38"/>
        <end position="47"/>
    </location>
</feature>
<comment type="caution">
    <text evidence="3">The sequence shown here is derived from an EMBL/GenBank/DDBJ whole genome shotgun (WGS) entry which is preliminary data.</text>
</comment>
<feature type="compositionally biased region" description="Acidic residues" evidence="1">
    <location>
        <begin position="314"/>
        <end position="327"/>
    </location>
</feature>
<feature type="domain" description="Myb-like" evidence="2">
    <location>
        <begin position="557"/>
        <end position="605"/>
    </location>
</feature>
<evidence type="ECO:0000313" key="3">
    <source>
        <dbReference type="EMBL" id="CAK3832316.1"/>
    </source>
</evidence>
<proteinExistence type="predicted"/>
<evidence type="ECO:0000259" key="2">
    <source>
        <dbReference type="SMART" id="SM00717"/>
    </source>
</evidence>
<feature type="compositionally biased region" description="Polar residues" evidence="1">
    <location>
        <begin position="262"/>
        <end position="271"/>
    </location>
</feature>
<dbReference type="PANTHER" id="PTHR22929:SF0">
    <property type="entry name" value="TRANSCRIPTION FACTOR TFIIIB COMPONENT B'' HOMOLOG"/>
    <property type="match status" value="1"/>
</dbReference>
<dbReference type="Proteomes" id="UP001296104">
    <property type="component" value="Unassembled WGS sequence"/>
</dbReference>
<evidence type="ECO:0000313" key="4">
    <source>
        <dbReference type="Proteomes" id="UP001296104"/>
    </source>
</evidence>
<feature type="region of interest" description="Disordered" evidence="1">
    <location>
        <begin position="656"/>
        <end position="720"/>
    </location>
</feature>
<dbReference type="InterPro" id="IPR009057">
    <property type="entry name" value="Homeodomain-like_sf"/>
</dbReference>
<keyword evidence="4" id="KW-1185">Reference proteome</keyword>
<feature type="compositionally biased region" description="Basic and acidic residues" evidence="1">
    <location>
        <begin position="673"/>
        <end position="696"/>
    </location>
</feature>
<accession>A0AAI8YSV4</accession>
<dbReference type="SMART" id="SM00717">
    <property type="entry name" value="SANT"/>
    <property type="match status" value="1"/>
</dbReference>
<feature type="compositionally biased region" description="Basic residues" evidence="1">
    <location>
        <begin position="341"/>
        <end position="351"/>
    </location>
</feature>
<dbReference type="AlphaFoldDB" id="A0AAI8YSV4"/>
<feature type="compositionally biased region" description="Basic residues" evidence="1">
    <location>
        <begin position="283"/>
        <end position="303"/>
    </location>
</feature>